<proteinExistence type="predicted"/>
<dbReference type="RefSeq" id="WP_065913659.1">
    <property type="nucleotide sequence ID" value="NZ_CP016793.1"/>
</dbReference>
<evidence type="ECO:0000313" key="2">
    <source>
        <dbReference type="Proteomes" id="UP000093053"/>
    </source>
</evidence>
<dbReference type="Proteomes" id="UP000093053">
    <property type="component" value="Chromosome"/>
</dbReference>
<name>A0A1B2HC08_9PSEU</name>
<dbReference type="KEGG" id="led:BBK82_03295"/>
<keyword evidence="2" id="KW-1185">Reference proteome</keyword>
<dbReference type="EMBL" id="CP016793">
    <property type="protein sequence ID" value="ANZ35243.1"/>
    <property type="molecule type" value="Genomic_DNA"/>
</dbReference>
<gene>
    <name evidence="1" type="ORF">BBK82_03295</name>
</gene>
<sequence length="154" mass="17215">MTDPQQFGGTFALHADDAEQPLVVDALKHEARRALKQAVARDGRRITTPLHETWTLERRGEDDQIVREPWEPGQPSAGALRVVYRTNVVAERRADEFPPPYPGMPGLGPHIPVLHDQLDAIIPRCCTLPLHHGEPQGRMDVNGRCICDCHVELP</sequence>
<accession>A0A1B2HC08</accession>
<protein>
    <submittedName>
        <fullName evidence="1">Uncharacterized protein</fullName>
    </submittedName>
</protein>
<dbReference type="AlphaFoldDB" id="A0A1B2HC08"/>
<reference evidence="1 2" key="1">
    <citation type="submission" date="2016-07" db="EMBL/GenBank/DDBJ databases">
        <title>Complete genome sequence of the Lentzea guizhouensis DHS C013.</title>
        <authorList>
            <person name="Cao C."/>
        </authorList>
    </citation>
    <scope>NUCLEOTIDE SEQUENCE [LARGE SCALE GENOMIC DNA]</scope>
    <source>
        <strain evidence="1 2">DHS C013</strain>
    </source>
</reference>
<organism evidence="1 2">
    <name type="scientific">Lentzea guizhouensis</name>
    <dbReference type="NCBI Taxonomy" id="1586287"/>
    <lineage>
        <taxon>Bacteria</taxon>
        <taxon>Bacillati</taxon>
        <taxon>Actinomycetota</taxon>
        <taxon>Actinomycetes</taxon>
        <taxon>Pseudonocardiales</taxon>
        <taxon>Pseudonocardiaceae</taxon>
        <taxon>Lentzea</taxon>
    </lineage>
</organism>
<dbReference type="STRING" id="1586287.BBK82_03295"/>
<evidence type="ECO:0000313" key="1">
    <source>
        <dbReference type="EMBL" id="ANZ35243.1"/>
    </source>
</evidence>